<reference evidence="17 26" key="11">
    <citation type="submission" date="2019-06" db="EMBL/GenBank/DDBJ databases">
        <authorList>
            <person name="Deangelis K."/>
            <person name="Huntemann M."/>
            <person name="Clum A."/>
            <person name="Pillay M."/>
            <person name="Palaniappan K."/>
            <person name="Varghese N."/>
            <person name="Mikhailova N."/>
            <person name="Stamatis D."/>
            <person name="Reddy T."/>
            <person name="Daum C."/>
            <person name="Shapiro N."/>
            <person name="Ivanova N."/>
            <person name="Kyrpides N."/>
            <person name="Woyke T."/>
        </authorList>
    </citation>
    <scope>NUCLEOTIDE SEQUENCE [LARGE SCALE GENOMIC DNA]</scope>
    <source>
        <strain evidence="17 26">106R</strain>
    </source>
</reference>
<dbReference type="EMBL" id="WNKC01000007">
    <property type="protein sequence ID" value="MVF06159.1"/>
    <property type="molecule type" value="Genomic_DNA"/>
</dbReference>
<name>A0A080UQ51_SERMA</name>
<evidence type="ECO:0000313" key="20">
    <source>
        <dbReference type="Proteomes" id="UP000037482"/>
    </source>
</evidence>
<sequence>MSWKNVCEVSQVKEDFPFSGKVEGKEIGVYLLDGNYYALEDVCPHAYALLSQGFVDDGKVECPLHEALFDVRTGQCLREPGGRDLQTYPTRVVDNQIQITFIAEE</sequence>
<accession>A0A3E2EDT4</accession>
<evidence type="ECO:0000313" key="27">
    <source>
        <dbReference type="Proteomes" id="UP000321126"/>
    </source>
</evidence>
<reference evidence="6 23" key="7">
    <citation type="submission" date="2018-05" db="EMBL/GenBank/DDBJ databases">
        <title>Klebsiella quasipneumonaiae provides a window into carbapenemase gene transfer, plasmid rearrangements and nosocomial acquisition from the hospital environment.</title>
        <authorList>
            <person name="Mathers A.J."/>
            <person name="Vegesana K."/>
            <person name="Stoesser N."/>
            <person name="Crook D."/>
            <person name="Vaughan A."/>
            <person name="Barry K."/>
            <person name="Parikh H."/>
            <person name="Sebra R."/>
            <person name="Kotay S."/>
            <person name="Walker A.S."/>
            <person name="Sheppard A.E."/>
        </authorList>
    </citation>
    <scope>NUCLEOTIDE SEQUENCE [LARGE SCALE GENOMIC DNA]</scope>
    <source>
        <strain evidence="6 23">CAV1761</strain>
    </source>
</reference>
<reference evidence="14" key="6">
    <citation type="submission" date="2018-01" db="EMBL/GenBank/DDBJ databases">
        <title>The opportunistic pathogen Serratia marcescens is an overlooked threat to honeybees.</title>
        <authorList>
            <person name="Raymann K."/>
            <person name="Shaffer Z."/>
            <person name="Coon K."/>
            <person name="Salisbury S."/>
            <person name="Moran N.A."/>
        </authorList>
    </citation>
    <scope>NUCLEOTIDE SEQUENCE [LARGE SCALE GENOMIC DNA]</scope>
    <source>
        <strain evidence="14">KZ19</strain>
    </source>
</reference>
<dbReference type="Pfam" id="PF00355">
    <property type="entry name" value="Rieske"/>
    <property type="match status" value="1"/>
</dbReference>
<dbReference type="PANTHER" id="PTHR21496">
    <property type="entry name" value="FERREDOXIN-RELATED"/>
    <property type="match status" value="1"/>
</dbReference>
<evidence type="ECO:0000313" key="30">
    <source>
        <dbReference type="Proteomes" id="UP001275057"/>
    </source>
</evidence>
<reference evidence="15" key="8">
    <citation type="submission" date="2018-06" db="EMBL/GenBank/DDBJ databases">
        <title>Serratia marcescens genome sequencing and assembly.</title>
        <authorList>
            <person name="Martins R.C.R."/>
            <person name="Perdigao-Neto L.V."/>
            <person name="Costa S.F."/>
            <person name="Levin A.S.S."/>
        </authorList>
    </citation>
    <scope>NUCLEOTIDE SEQUENCE</scope>
    <source>
        <strain evidence="15">1283</strain>
    </source>
</reference>
<dbReference type="CDD" id="cd03528">
    <property type="entry name" value="Rieske_RO_ferredoxin"/>
    <property type="match status" value="1"/>
</dbReference>
<dbReference type="PANTHER" id="PTHR21496:SF23">
    <property type="entry name" value="3-PHENYLPROPIONATE_CINNAMIC ACID DIOXYGENASE FERREDOXIN SUBUNIT"/>
    <property type="match status" value="1"/>
</dbReference>
<evidence type="ECO:0000313" key="8">
    <source>
        <dbReference type="EMBL" id="MDQ9555153.1"/>
    </source>
</evidence>
<evidence type="ECO:0000313" key="19">
    <source>
        <dbReference type="Proteomes" id="UP000030378"/>
    </source>
</evidence>
<dbReference type="SMR" id="A0A080UQ51"/>
<keyword evidence="4" id="KW-0411">Iron-sulfur</keyword>
<evidence type="ECO:0000313" key="26">
    <source>
        <dbReference type="Proteomes" id="UP000320710"/>
    </source>
</evidence>
<proteinExistence type="predicted"/>
<evidence type="ECO:0000313" key="18">
    <source>
        <dbReference type="EMBL" id="TXE37143.1"/>
    </source>
</evidence>
<keyword evidence="24" id="KW-1185">Reference proteome</keyword>
<evidence type="ECO:0000313" key="28">
    <source>
        <dbReference type="Proteomes" id="UP000443014"/>
    </source>
</evidence>
<evidence type="ECO:0000313" key="14">
    <source>
        <dbReference type="EMBL" id="POP17078.1"/>
    </source>
</evidence>
<reference evidence="18 27" key="13">
    <citation type="submission" date="2019-07" db="EMBL/GenBank/DDBJ databases">
        <title>Serratia strains were isolated from fresh produce.</title>
        <authorList>
            <person name="Cho G.-S."/>
            <person name="Stein M."/>
            <person name="Lee W."/>
            <person name="Suh S.H."/>
            <person name="Franz C.M.A.P."/>
        </authorList>
    </citation>
    <scope>NUCLEOTIDE SEQUENCE [LARGE SCALE GENOMIC DNA]</scope>
    <source>
        <strain evidence="18 27">S16</strain>
    </source>
</reference>
<organism evidence="18 27">
    <name type="scientific">Serratia marcescens</name>
    <dbReference type="NCBI Taxonomy" id="615"/>
    <lineage>
        <taxon>Bacteria</taxon>
        <taxon>Pseudomonadati</taxon>
        <taxon>Pseudomonadota</taxon>
        <taxon>Gammaproteobacteria</taxon>
        <taxon>Enterobacterales</taxon>
        <taxon>Yersiniaceae</taxon>
        <taxon>Serratia</taxon>
    </lineage>
</organism>
<dbReference type="Proteomes" id="UP000030378">
    <property type="component" value="Unassembled WGS sequence"/>
</dbReference>
<dbReference type="EMBL" id="JAVIPQ010000118">
    <property type="protein sequence ID" value="MDQ9555153.1"/>
    <property type="molecule type" value="Genomic_DNA"/>
</dbReference>
<reference evidence="10 22" key="18">
    <citation type="submission" date="2024-07" db="EMBL/GenBank/DDBJ databases">
        <authorList>
            <person name="Raymann K."/>
        </authorList>
    </citation>
    <scope>NUCLEOTIDE SEQUENCE [LARGE SCALE GENOMIC DNA]</scope>
    <source>
        <strain evidence="10 22">KZ19</strain>
    </source>
</reference>
<dbReference type="InterPro" id="IPR036922">
    <property type="entry name" value="Rieske_2Fe-2S_sf"/>
</dbReference>
<dbReference type="Proteomes" id="UP001234811">
    <property type="component" value="Unassembled WGS sequence"/>
</dbReference>
<dbReference type="Proteomes" id="UP000247823">
    <property type="component" value="Unassembled WGS sequence"/>
</dbReference>
<dbReference type="GeneID" id="98190095"/>
<reference evidence="21" key="2">
    <citation type="submission" date="2016-04" db="EMBL/GenBank/DDBJ databases">
        <authorList>
            <person name="Osei Sekyere J."/>
            <person name="Sivertsen A."/>
            <person name="Pedersen A.T."/>
            <person name="Sundsfjord A."/>
        </authorList>
    </citation>
    <scope>NUCLEOTIDE SEQUENCE [LARGE SCALE GENOMIC DNA]</scope>
    <source>
        <strain evidence="21">945174350</strain>
    </source>
</reference>
<reference evidence="19" key="4">
    <citation type="submission" date="2017-12" db="EMBL/GenBank/DDBJ databases">
        <title>FDA dAtabase for Regulatory Grade micrObial Sequences (FDA-ARGOS): Supporting development and validation of Infectious Disease Dx tests.</title>
        <authorList>
            <person name="Campos J."/>
            <person name="Goldberg B."/>
            <person name="Tallon L."/>
            <person name="Sadzewicz L."/>
            <person name="Sengamalay N."/>
            <person name="Ott S."/>
            <person name="Godinez A."/>
            <person name="Nagaraj S."/>
            <person name="Vavikolanu K."/>
            <person name="Vyas G."/>
            <person name="Nadendla S."/>
            <person name="Aluvathingal J."/>
            <person name="Geyer C."/>
            <person name="Nandy P."/>
            <person name="Hobson J."/>
            <person name="Sichtig H."/>
        </authorList>
    </citation>
    <scope>NUCLEOTIDE SEQUENCE [LARGE SCALE GENOMIC DNA]</scope>
    <source>
        <strain evidence="19">FDAARGOS_79</strain>
    </source>
</reference>
<dbReference type="GO" id="GO:0051213">
    <property type="term" value="F:dioxygenase activity"/>
    <property type="evidence" value="ECO:0007669"/>
    <property type="project" value="UniProtKB-KW"/>
</dbReference>
<dbReference type="EMBL" id="VOUQ01000001">
    <property type="protein sequence ID" value="TXE37143.1"/>
    <property type="molecule type" value="Genomic_DNA"/>
</dbReference>
<dbReference type="Proteomes" id="UP001275057">
    <property type="component" value="Unassembled WGS sequence"/>
</dbReference>
<dbReference type="EMBL" id="PQGI01000007">
    <property type="protein sequence ID" value="POP17078.1"/>
    <property type="molecule type" value="Genomic_DNA"/>
</dbReference>
<dbReference type="Gene3D" id="2.102.10.10">
    <property type="entry name" value="Rieske [2Fe-2S] iron-sulphur domain"/>
    <property type="match status" value="1"/>
</dbReference>
<dbReference type="EMBL" id="QJQB01000484">
    <property type="protein sequence ID" value="PYA59867.1"/>
    <property type="molecule type" value="Genomic_DNA"/>
</dbReference>
<reference evidence="15" key="10">
    <citation type="submission" date="2018-06" db="EMBL/GenBank/DDBJ databases">
        <authorList>
            <person name="Martins R.C."/>
            <person name="Perdigao-Neto L.V."/>
            <person name="Costa S.F."/>
            <person name="Levin A.S.S."/>
        </authorList>
    </citation>
    <scope>NUCLEOTIDE SEQUENCE</scope>
    <source>
        <strain evidence="15">1283</strain>
    </source>
</reference>
<evidence type="ECO:0000313" key="21">
    <source>
        <dbReference type="Proteomes" id="UP000050489"/>
    </source>
</evidence>
<evidence type="ECO:0000313" key="25">
    <source>
        <dbReference type="Proteomes" id="UP000254765"/>
    </source>
</evidence>
<dbReference type="EMBL" id="PQGI02000001">
    <property type="protein sequence ID" value="MEX3185448.1"/>
    <property type="molecule type" value="Genomic_DNA"/>
</dbReference>
<keyword evidence="12" id="KW-0560">Oxidoreductase</keyword>
<dbReference type="SUPFAM" id="SSF50022">
    <property type="entry name" value="ISP domain"/>
    <property type="match status" value="1"/>
</dbReference>
<keyword evidence="2" id="KW-0479">Metal-binding</keyword>
<evidence type="ECO:0000313" key="23">
    <source>
        <dbReference type="Proteomes" id="UP000245399"/>
    </source>
</evidence>
<reference evidence="8 29" key="15">
    <citation type="submission" date="2023-07" db="EMBL/GenBank/DDBJ databases">
        <title>Pathogens genome sequencing project 196.</title>
        <authorList>
            <person name="Cao X."/>
        </authorList>
    </citation>
    <scope>NUCLEOTIDE SEQUENCE [LARGE SCALE GENOMIC DNA]</scope>
    <source>
        <strain evidence="8 29">SM41</strain>
    </source>
</reference>
<evidence type="ECO:0000313" key="24">
    <source>
        <dbReference type="Proteomes" id="UP000247823"/>
    </source>
</evidence>
<evidence type="ECO:0000313" key="13">
    <source>
        <dbReference type="EMBL" id="PNO64456.1"/>
    </source>
</evidence>
<protein>
    <submittedName>
        <fullName evidence="16">Anthranilate 1,2-dioxygenase ferredoxin subunit</fullName>
    </submittedName>
    <submittedName>
        <fullName evidence="12">Naphthalene 1,2-dioxygenase</fullName>
    </submittedName>
    <submittedName>
        <fullName evidence="17">Nitrite reductase/ring-hydroxylating ferredoxin subunit</fullName>
    </submittedName>
    <submittedName>
        <fullName evidence="18">Non-heme iron oxygenase ferredoxin subunit</fullName>
    </submittedName>
    <submittedName>
        <fullName evidence="7">Rieske (2Fe-2S) iron-sulfur domain-containing protein</fullName>
    </submittedName>
    <submittedName>
        <fullName evidence="11">Rieske 2Fe-2S domain-containing protein</fullName>
    </submittedName>
</protein>
<evidence type="ECO:0000313" key="10">
    <source>
        <dbReference type="EMBL" id="MEX3185448.1"/>
    </source>
</evidence>
<reference evidence="12" key="3">
    <citation type="journal article" date="2017" name="PLoS ONE">
        <title>Genomic and phenotypic characterisation of fluoroquinolone resistance mechanisms in Enterobacteriaceae in Durban, South Africa.</title>
        <authorList>
            <person name="Osei Sekyere J."/>
            <person name="Amoako D.G."/>
        </authorList>
    </citation>
    <scope>NUCLEOTIDE SEQUENCE</scope>
    <source>
        <strain evidence="12">945174350</strain>
    </source>
</reference>
<dbReference type="GO" id="GO:0051537">
    <property type="term" value="F:2 iron, 2 sulfur cluster binding"/>
    <property type="evidence" value="ECO:0007669"/>
    <property type="project" value="UniProtKB-KW"/>
</dbReference>
<dbReference type="Proteomes" id="UP000037482">
    <property type="component" value="Unassembled WGS sequence"/>
</dbReference>
<evidence type="ECO:0000313" key="9">
    <source>
        <dbReference type="EMBL" id="MDX7085818.1"/>
    </source>
</evidence>
<evidence type="ECO:0000256" key="3">
    <source>
        <dbReference type="ARBA" id="ARBA00023004"/>
    </source>
</evidence>
<reference evidence="13" key="5">
    <citation type="submission" date="2017-12" db="EMBL/GenBank/DDBJ databases">
        <title>FDA dAtabase for Regulatory Grade micrObial Sequences (FDA-ARGOS): Supporting development and validation of Infectious Disease Dx tests.</title>
        <authorList>
            <person name="Campos J."/>
            <person name="Goldberg B."/>
            <person name="Tallon L.J."/>
            <person name="Sadzewicz L."/>
            <person name="Sengamalay N."/>
            <person name="Ott S."/>
            <person name="Godinez A."/>
            <person name="Nagaraj S."/>
            <person name="Vavikolanu K."/>
            <person name="Vyas G."/>
            <person name="Nadendla S."/>
            <person name="Aluvathingal J."/>
            <person name="Geyer C."/>
            <person name="Nandy P."/>
            <person name="Hobson J."/>
            <person name="Sichtig H."/>
        </authorList>
    </citation>
    <scope>NUCLEOTIDE SEQUENCE</scope>
    <source>
        <strain evidence="13">FDAARGOS_79</strain>
    </source>
</reference>
<dbReference type="EMBL" id="UGYK01000002">
    <property type="protein sequence ID" value="SUI46401.1"/>
    <property type="molecule type" value="Genomic_DNA"/>
</dbReference>
<evidence type="ECO:0000256" key="4">
    <source>
        <dbReference type="ARBA" id="ARBA00023014"/>
    </source>
</evidence>
<evidence type="ECO:0000256" key="1">
    <source>
        <dbReference type="ARBA" id="ARBA00022714"/>
    </source>
</evidence>
<dbReference type="EMBL" id="LFJS01000014">
    <property type="protein sequence ID" value="KMU50416.1"/>
    <property type="molecule type" value="Genomic_DNA"/>
</dbReference>
<accession>A0A656VDY6</accession>
<keyword evidence="12" id="KW-0223">Dioxygenase</keyword>
<dbReference type="EMBL" id="JAXABG010000034">
    <property type="protein sequence ID" value="MDX7085818.1"/>
    <property type="molecule type" value="Genomic_DNA"/>
</dbReference>
<dbReference type="EMBL" id="VFMJ01000001">
    <property type="protein sequence ID" value="TQI82643.1"/>
    <property type="molecule type" value="Genomic_DNA"/>
</dbReference>
<evidence type="ECO:0000313" key="12">
    <source>
        <dbReference type="EMBL" id="OCO81072.1"/>
    </source>
</evidence>
<dbReference type="Proteomes" id="UP000245399">
    <property type="component" value="Chromosome"/>
</dbReference>
<dbReference type="AlphaFoldDB" id="A0A080UQ51"/>
<dbReference type="EMBL" id="CP029449">
    <property type="protein sequence ID" value="AWL69618.1"/>
    <property type="molecule type" value="Genomic_DNA"/>
</dbReference>
<reference evidence="7 20" key="1">
    <citation type="submission" date="2015-06" db="EMBL/GenBank/DDBJ databases">
        <title>Draft Genome of Serratia marcescens Strain AH0650_Sm1.</title>
        <authorList>
            <person name="Wan Y."/>
            <person name="Gorrie C."/>
            <person name="Holt K."/>
        </authorList>
    </citation>
    <scope>NUCLEOTIDE SEQUENCE [LARGE SCALE GENOMIC DNA]</scope>
    <source>
        <strain evidence="7 20">AH0650_Sm1</strain>
    </source>
</reference>
<dbReference type="GO" id="GO:0046872">
    <property type="term" value="F:metal ion binding"/>
    <property type="evidence" value="ECO:0007669"/>
    <property type="project" value="UniProtKB-KW"/>
</dbReference>
<reference evidence="17 26" key="12">
    <citation type="submission" date="2019-07" db="EMBL/GenBank/DDBJ databases">
        <title>Investigation of anaerobic lignin degradation for improved lignocellulosic biofuels.</title>
        <authorList>
            <person name="Deangelis K.PhD."/>
        </authorList>
    </citation>
    <scope>NUCLEOTIDE SEQUENCE [LARGE SCALE GENOMIC DNA]</scope>
    <source>
        <strain evidence="17 26">106R</strain>
    </source>
</reference>
<feature type="domain" description="Rieske" evidence="5">
    <location>
        <begin position="4"/>
        <end position="99"/>
    </location>
</feature>
<evidence type="ECO:0000313" key="15">
    <source>
        <dbReference type="EMBL" id="PYA59867.1"/>
    </source>
</evidence>
<keyword evidence="1" id="KW-0001">2Fe-2S</keyword>
<evidence type="ECO:0000259" key="5">
    <source>
        <dbReference type="PROSITE" id="PS51296"/>
    </source>
</evidence>
<reference evidence="16 25" key="9">
    <citation type="submission" date="2018-06" db="EMBL/GenBank/DDBJ databases">
        <authorList>
            <consortium name="Pathogen Informatics"/>
            <person name="Doyle S."/>
        </authorList>
    </citation>
    <scope>NUCLEOTIDE SEQUENCE [LARGE SCALE GENOMIC DNA]</scope>
    <source>
        <strain evidence="16 25">NCTC10211</strain>
    </source>
</reference>
<dbReference type="InterPro" id="IPR017941">
    <property type="entry name" value="Rieske_2Fe-2S"/>
</dbReference>
<gene>
    <name evidence="16" type="primary">andAb</name>
    <name evidence="7" type="ORF">AB868_04361</name>
    <name evidence="12" type="ORF">AN695_0223880</name>
    <name evidence="10" type="ORF">C3R40_002300</name>
    <name evidence="14" type="ORF">C3R40_09765</name>
    <name evidence="6" type="ORF">DKC05_19180</name>
    <name evidence="15" type="ORF">DMW51_21315</name>
    <name evidence="17" type="ORF">FHU12_0085</name>
    <name evidence="18" type="ORF">FOT62_00080</name>
    <name evidence="11" type="ORF">GMA22_23250</name>
    <name evidence="13" type="ORF">MC70_019540</name>
    <name evidence="16" type="ORF">NCTC10211_02018</name>
    <name evidence="8" type="ORF">RF091_06400</name>
    <name evidence="9" type="ORF">SJ435_25880</name>
</gene>
<accession>A0A080UQ51</accession>
<dbReference type="Proteomes" id="UP000254765">
    <property type="component" value="Unassembled WGS sequence"/>
</dbReference>
<dbReference type="PROSITE" id="PS51296">
    <property type="entry name" value="RIESKE"/>
    <property type="match status" value="1"/>
</dbReference>
<dbReference type="Proteomes" id="UP000443014">
    <property type="component" value="Unassembled WGS sequence"/>
</dbReference>
<evidence type="ECO:0000256" key="2">
    <source>
        <dbReference type="ARBA" id="ARBA00022723"/>
    </source>
</evidence>
<evidence type="ECO:0000313" key="11">
    <source>
        <dbReference type="EMBL" id="MVF06159.1"/>
    </source>
</evidence>
<reference evidence="9 30" key="16">
    <citation type="submission" date="2023-11" db="EMBL/GenBank/DDBJ databases">
        <title>Detection of rare carbapenemases in Enterobacterales - comparison of two colorimetric and two CIM-based carbapenemase assays.</title>
        <authorList>
            <person name="Schaffarczyk L."/>
            <person name="Noster J."/>
            <person name="Stelzer Y."/>
            <person name="Sattler J."/>
            <person name="Gatermann S."/>
            <person name="Hamprecht A."/>
        </authorList>
    </citation>
    <scope>NUCLEOTIDE SEQUENCE [LARGE SCALE GENOMIC DNA]</scope>
    <source>
        <strain evidence="9 30">CIM-Carb-136</strain>
    </source>
</reference>
<evidence type="ECO:0000313" key="22">
    <source>
        <dbReference type="Proteomes" id="UP000237365"/>
    </source>
</evidence>
<dbReference type="Proteomes" id="UP000050489">
    <property type="component" value="Unassembled WGS sequence"/>
</dbReference>
<dbReference type="Proteomes" id="UP000320710">
    <property type="component" value="Unassembled WGS sequence"/>
</dbReference>
<dbReference type="EMBL" id="LJEX02000126">
    <property type="protein sequence ID" value="OCO81072.1"/>
    <property type="molecule type" value="Genomic_DNA"/>
</dbReference>
<evidence type="ECO:0000313" key="7">
    <source>
        <dbReference type="EMBL" id="KMU50416.1"/>
    </source>
</evidence>
<dbReference type="RefSeq" id="WP_004937614.1">
    <property type="nucleotide sequence ID" value="NZ_ABEXNO020000003.1"/>
</dbReference>
<evidence type="ECO:0000313" key="16">
    <source>
        <dbReference type="EMBL" id="SUI46401.1"/>
    </source>
</evidence>
<evidence type="ECO:0000313" key="6">
    <source>
        <dbReference type="EMBL" id="AWL69618.1"/>
    </source>
</evidence>
<dbReference type="Proteomes" id="UP000237365">
    <property type="component" value="Unassembled WGS sequence"/>
</dbReference>
<keyword evidence="3" id="KW-0408">Iron</keyword>
<dbReference type="Proteomes" id="UP000321126">
    <property type="component" value="Unassembled WGS sequence"/>
</dbReference>
<reference evidence="11 28" key="14">
    <citation type="submission" date="2019-11" db="EMBL/GenBank/DDBJ databases">
        <title>Whole genome sequence of a plant growth promoting strain Serratia marcescens BTL07 isolated from the rhizoplane of Chili (Capsicum annuum).</title>
        <authorList>
            <person name="Dutta S."/>
            <person name="Khatun A."/>
            <person name="Gupta D.R."/>
            <person name="Surovy M.Z."/>
            <person name="Rahman M.M."/>
            <person name="Mahmud N.U."/>
            <person name="Emes R."/>
            <person name="Warry A."/>
            <person name="West H."/>
            <person name="Clarke M.L."/>
            <person name="Islam M.T."/>
        </authorList>
    </citation>
    <scope>NUCLEOTIDE SEQUENCE [LARGE SCALE GENOMIC DNA]</scope>
    <source>
        <strain evidence="11 28">BTL07</strain>
    </source>
</reference>
<reference evidence="10 22" key="17">
    <citation type="submission" date="2024-07" db="EMBL/GenBank/DDBJ databases">
        <title>Making a pathogen? Evaluating the impact of protist predation on the evolution of virulence in Serratia marcescens.</title>
        <authorList>
            <person name="Hopkins H."/>
            <person name="Lopezguerra C."/>
            <person name="Lau M.-J."/>
        </authorList>
    </citation>
    <scope>NUCLEOTIDE SEQUENCE [LARGE SCALE GENOMIC DNA]</scope>
    <source>
        <strain evidence="10 22">KZ19</strain>
    </source>
</reference>
<evidence type="ECO:0000313" key="17">
    <source>
        <dbReference type="EMBL" id="TQI82643.1"/>
    </source>
</evidence>
<dbReference type="EMBL" id="JTBC02000011">
    <property type="protein sequence ID" value="PNO64456.1"/>
    <property type="molecule type" value="Genomic_DNA"/>
</dbReference>
<evidence type="ECO:0000313" key="29">
    <source>
        <dbReference type="Proteomes" id="UP001234811"/>
    </source>
</evidence>